<feature type="region of interest" description="Disordered" evidence="5">
    <location>
        <begin position="173"/>
        <end position="213"/>
    </location>
</feature>
<dbReference type="InterPro" id="IPR006665">
    <property type="entry name" value="OmpA-like"/>
</dbReference>
<evidence type="ECO:0000256" key="2">
    <source>
        <dbReference type="ARBA" id="ARBA00023136"/>
    </source>
</evidence>
<dbReference type="PANTHER" id="PTHR30329">
    <property type="entry name" value="STATOR ELEMENT OF FLAGELLAR MOTOR COMPLEX"/>
    <property type="match status" value="1"/>
</dbReference>
<evidence type="ECO:0000256" key="6">
    <source>
        <dbReference type="SAM" id="SignalP"/>
    </source>
</evidence>
<gene>
    <name evidence="8" type="ORF">CK498_22370</name>
</gene>
<dbReference type="CDD" id="cd07185">
    <property type="entry name" value="OmpA_C-like"/>
    <property type="match status" value="1"/>
</dbReference>
<dbReference type="EMBL" id="NSKB01000010">
    <property type="protein sequence ID" value="PAU74570.1"/>
    <property type="molecule type" value="Genomic_DNA"/>
</dbReference>
<dbReference type="PROSITE" id="PS51123">
    <property type="entry name" value="OMPA_2"/>
    <property type="match status" value="1"/>
</dbReference>
<evidence type="ECO:0000256" key="3">
    <source>
        <dbReference type="ARBA" id="ARBA00023237"/>
    </source>
</evidence>
<proteinExistence type="predicted"/>
<comment type="caution">
    <text evidence="8">The sequence shown here is derived from an EMBL/GenBank/DDBJ whole genome shotgun (WGS) entry which is preliminary data.</text>
</comment>
<sequence length="213" mass="22732">MSSRLAFTAAWGGIALMASMAFAADDDMRAPDLPSAVILPVERVVLPIERTVIPIEGIALGTVVSVSSLAEQAMTLSDSSDTIETTVVDDQIRLSISGDVLFDFDSDAIQPEGAQVLEELAALLSESDIEAVLVEGHTDSIGSASYNLQLSERRAQSAIDWLTENEGLSGIEFTPEGHGFERPVADNTHSDGSDNPEGRQQNRRVEFVIDEGG</sequence>
<feature type="compositionally biased region" description="Basic and acidic residues" evidence="5">
    <location>
        <begin position="178"/>
        <end position="192"/>
    </location>
</feature>
<protein>
    <recommendedName>
        <fullName evidence="7">OmpA-like domain-containing protein</fullName>
    </recommendedName>
</protein>
<feature type="chain" id="PRO_5013240071" description="OmpA-like domain-containing protein" evidence="6">
    <location>
        <begin position="24"/>
        <end position="213"/>
    </location>
</feature>
<comment type="subcellular location">
    <subcellularLocation>
        <location evidence="1">Cell outer membrane</location>
    </subcellularLocation>
</comment>
<evidence type="ECO:0000256" key="1">
    <source>
        <dbReference type="ARBA" id="ARBA00004442"/>
    </source>
</evidence>
<feature type="signal peptide" evidence="6">
    <location>
        <begin position="1"/>
        <end position="23"/>
    </location>
</feature>
<keyword evidence="3" id="KW-0998">Cell outer membrane</keyword>
<dbReference type="GO" id="GO:0009279">
    <property type="term" value="C:cell outer membrane"/>
    <property type="evidence" value="ECO:0007669"/>
    <property type="project" value="UniProtKB-SubCell"/>
</dbReference>
<feature type="domain" description="OmpA-like" evidence="7">
    <location>
        <begin position="88"/>
        <end position="213"/>
    </location>
</feature>
<dbReference type="AlphaFoldDB" id="A0A2A2EPU9"/>
<dbReference type="OrthoDB" id="9782229at2"/>
<dbReference type="InterPro" id="IPR006664">
    <property type="entry name" value="OMP_bac"/>
</dbReference>
<accession>A0A2A2EPU9</accession>
<evidence type="ECO:0000313" key="8">
    <source>
        <dbReference type="EMBL" id="PAU74570.1"/>
    </source>
</evidence>
<dbReference type="PANTHER" id="PTHR30329:SF21">
    <property type="entry name" value="LIPOPROTEIN YIAD-RELATED"/>
    <property type="match status" value="1"/>
</dbReference>
<dbReference type="InterPro" id="IPR036737">
    <property type="entry name" value="OmpA-like_sf"/>
</dbReference>
<evidence type="ECO:0000313" key="9">
    <source>
        <dbReference type="Proteomes" id="UP000217771"/>
    </source>
</evidence>
<name>A0A2A2EPU9_9GAMM</name>
<evidence type="ECO:0000256" key="4">
    <source>
        <dbReference type="PROSITE-ProRule" id="PRU00473"/>
    </source>
</evidence>
<dbReference type="Pfam" id="PF00691">
    <property type="entry name" value="OmpA"/>
    <property type="match status" value="1"/>
</dbReference>
<dbReference type="PRINTS" id="PR01021">
    <property type="entry name" value="OMPADOMAIN"/>
</dbReference>
<dbReference type="Gene3D" id="3.30.1330.60">
    <property type="entry name" value="OmpA-like domain"/>
    <property type="match status" value="1"/>
</dbReference>
<evidence type="ECO:0000259" key="7">
    <source>
        <dbReference type="PROSITE" id="PS51123"/>
    </source>
</evidence>
<evidence type="ECO:0000256" key="5">
    <source>
        <dbReference type="SAM" id="MobiDB-lite"/>
    </source>
</evidence>
<dbReference type="RefSeq" id="WP_095623076.1">
    <property type="nucleotide sequence ID" value="NZ_NSKB01000010.1"/>
</dbReference>
<reference evidence="8 9" key="1">
    <citation type="submission" date="2017-08" db="EMBL/GenBank/DDBJ databases">
        <title>Halomonas alkalisoli sp. nov., isolated from saline alkaline soil.</title>
        <authorList>
            <person name="Wang D."/>
            <person name="Zhang G."/>
        </authorList>
    </citation>
    <scope>NUCLEOTIDE SEQUENCE [LARGE SCALE GENOMIC DNA]</scope>
    <source>
        <strain evidence="8 9">WRN001</strain>
    </source>
</reference>
<keyword evidence="6" id="KW-0732">Signal</keyword>
<keyword evidence="2 4" id="KW-0472">Membrane</keyword>
<organism evidence="8 9">
    <name type="scientific">Halomonas salipaludis</name>
    <dbReference type="NCBI Taxonomy" id="2032625"/>
    <lineage>
        <taxon>Bacteria</taxon>
        <taxon>Pseudomonadati</taxon>
        <taxon>Pseudomonadota</taxon>
        <taxon>Gammaproteobacteria</taxon>
        <taxon>Oceanospirillales</taxon>
        <taxon>Halomonadaceae</taxon>
        <taxon>Halomonas</taxon>
    </lineage>
</organism>
<keyword evidence="9" id="KW-1185">Reference proteome</keyword>
<dbReference type="Proteomes" id="UP000217771">
    <property type="component" value="Unassembled WGS sequence"/>
</dbReference>
<dbReference type="InterPro" id="IPR050330">
    <property type="entry name" value="Bact_OuterMem_StrucFunc"/>
</dbReference>
<dbReference type="SUPFAM" id="SSF103088">
    <property type="entry name" value="OmpA-like"/>
    <property type="match status" value="1"/>
</dbReference>